<dbReference type="InterPro" id="IPR036291">
    <property type="entry name" value="NAD(P)-bd_dom_sf"/>
</dbReference>
<dbReference type="PROSITE" id="PS00061">
    <property type="entry name" value="ADH_SHORT"/>
    <property type="match status" value="1"/>
</dbReference>
<dbReference type="InterPro" id="IPR002347">
    <property type="entry name" value="SDR_fam"/>
</dbReference>
<dbReference type="SUPFAM" id="SSF51735">
    <property type="entry name" value="NAD(P)-binding Rossmann-fold domains"/>
    <property type="match status" value="1"/>
</dbReference>
<evidence type="ECO:0000313" key="4">
    <source>
        <dbReference type="Proteomes" id="UP001595528"/>
    </source>
</evidence>
<dbReference type="InterPro" id="IPR020904">
    <property type="entry name" value="Sc_DH/Rdtase_CS"/>
</dbReference>
<evidence type="ECO:0000256" key="2">
    <source>
        <dbReference type="ARBA" id="ARBA00023002"/>
    </source>
</evidence>
<evidence type="ECO:0000313" key="3">
    <source>
        <dbReference type="EMBL" id="MFC3227581.1"/>
    </source>
</evidence>
<accession>A0ABV7KYV3</accession>
<dbReference type="RefSeq" id="WP_379899855.1">
    <property type="nucleotide sequence ID" value="NZ_JBHRTR010000023.1"/>
</dbReference>
<dbReference type="PRINTS" id="PR00081">
    <property type="entry name" value="GDHRDH"/>
</dbReference>
<dbReference type="NCBIfam" id="NF006121">
    <property type="entry name" value="PRK08265.1"/>
    <property type="match status" value="1"/>
</dbReference>
<sequence length="280" mass="28513">MTQQAGDSGVGTGRLAGKAGIVTGAASRVGAGIAHRLVADGARLCLADMDAARGAAMAAELGDAAFFMQTDLQIDGSIQQCVREAVDQFGGLDLLVNGACTYRDGGIAAERADWLVACNINLVGAALTIRAAAPEMAARGGGSIVNIASIAGKVAMAGRWLYPSTKAALLQLTRCAATDLAADRIRVNSVSPGWTWSHLMEDLSGGDRAVIDGLAADYHLQGRTSTSEEVAAVVAFLCSDDAACVTGADYAADGGYSALGPERALPAMRDQLVAAGRIAE</sequence>
<dbReference type="PANTHER" id="PTHR24321:SF8">
    <property type="entry name" value="ESTRADIOL 17-BETA-DEHYDROGENASE 8-RELATED"/>
    <property type="match status" value="1"/>
</dbReference>
<dbReference type="CDD" id="cd05233">
    <property type="entry name" value="SDR_c"/>
    <property type="match status" value="1"/>
</dbReference>
<dbReference type="PANTHER" id="PTHR24321">
    <property type="entry name" value="DEHYDROGENASES, SHORT CHAIN"/>
    <property type="match status" value="1"/>
</dbReference>
<proteinExistence type="inferred from homology"/>
<comment type="similarity">
    <text evidence="1">Belongs to the short-chain dehydrogenases/reductases (SDR) family.</text>
</comment>
<organism evidence="3 4">
    <name type="scientific">Marinibaculum pumilum</name>
    <dbReference type="NCBI Taxonomy" id="1766165"/>
    <lineage>
        <taxon>Bacteria</taxon>
        <taxon>Pseudomonadati</taxon>
        <taxon>Pseudomonadota</taxon>
        <taxon>Alphaproteobacteria</taxon>
        <taxon>Rhodospirillales</taxon>
        <taxon>Rhodospirillaceae</taxon>
        <taxon>Marinibaculum</taxon>
    </lineage>
</organism>
<protein>
    <submittedName>
        <fullName evidence="3">SDR family oxidoreductase</fullName>
    </submittedName>
</protein>
<reference evidence="4" key="1">
    <citation type="journal article" date="2019" name="Int. J. Syst. Evol. Microbiol.">
        <title>The Global Catalogue of Microorganisms (GCM) 10K type strain sequencing project: providing services to taxonomists for standard genome sequencing and annotation.</title>
        <authorList>
            <consortium name="The Broad Institute Genomics Platform"/>
            <consortium name="The Broad Institute Genome Sequencing Center for Infectious Disease"/>
            <person name="Wu L."/>
            <person name="Ma J."/>
        </authorList>
    </citation>
    <scope>NUCLEOTIDE SEQUENCE [LARGE SCALE GENOMIC DNA]</scope>
    <source>
        <strain evidence="4">KCTC 42964</strain>
    </source>
</reference>
<name>A0ABV7KYV3_9PROT</name>
<dbReference type="PRINTS" id="PR00080">
    <property type="entry name" value="SDRFAMILY"/>
</dbReference>
<evidence type="ECO:0000256" key="1">
    <source>
        <dbReference type="ARBA" id="ARBA00006484"/>
    </source>
</evidence>
<dbReference type="EMBL" id="JBHRTR010000023">
    <property type="protein sequence ID" value="MFC3227581.1"/>
    <property type="molecule type" value="Genomic_DNA"/>
</dbReference>
<comment type="caution">
    <text evidence="3">The sequence shown here is derived from an EMBL/GenBank/DDBJ whole genome shotgun (WGS) entry which is preliminary data.</text>
</comment>
<keyword evidence="4" id="KW-1185">Reference proteome</keyword>
<dbReference type="Pfam" id="PF13561">
    <property type="entry name" value="adh_short_C2"/>
    <property type="match status" value="1"/>
</dbReference>
<keyword evidence="2" id="KW-0560">Oxidoreductase</keyword>
<dbReference type="Proteomes" id="UP001595528">
    <property type="component" value="Unassembled WGS sequence"/>
</dbReference>
<dbReference type="Gene3D" id="3.40.50.720">
    <property type="entry name" value="NAD(P)-binding Rossmann-like Domain"/>
    <property type="match status" value="1"/>
</dbReference>
<gene>
    <name evidence="3" type="ORF">ACFOGJ_10085</name>
</gene>